<evidence type="ECO:0000313" key="8">
    <source>
        <dbReference type="Proteomes" id="UP000515121"/>
    </source>
</evidence>
<dbReference type="KEGG" id="dzi:111280217"/>
<dbReference type="SUPFAM" id="SSF101941">
    <property type="entry name" value="NAC domain"/>
    <property type="match status" value="1"/>
</dbReference>
<evidence type="ECO:0000256" key="4">
    <source>
        <dbReference type="ARBA" id="ARBA00023163"/>
    </source>
</evidence>
<evidence type="ECO:0000259" key="7">
    <source>
        <dbReference type="PROSITE" id="PS51005"/>
    </source>
</evidence>
<dbReference type="InterPro" id="IPR003441">
    <property type="entry name" value="NAC-dom"/>
</dbReference>
<dbReference type="GO" id="GO:0003677">
    <property type="term" value="F:DNA binding"/>
    <property type="evidence" value="ECO:0007669"/>
    <property type="project" value="UniProtKB-KW"/>
</dbReference>
<dbReference type="GeneID" id="111280217"/>
<organism evidence="8 9">
    <name type="scientific">Durio zibethinus</name>
    <name type="common">Durian</name>
    <dbReference type="NCBI Taxonomy" id="66656"/>
    <lineage>
        <taxon>Eukaryota</taxon>
        <taxon>Viridiplantae</taxon>
        <taxon>Streptophyta</taxon>
        <taxon>Embryophyta</taxon>
        <taxon>Tracheophyta</taxon>
        <taxon>Spermatophyta</taxon>
        <taxon>Magnoliopsida</taxon>
        <taxon>eudicotyledons</taxon>
        <taxon>Gunneridae</taxon>
        <taxon>Pentapetalae</taxon>
        <taxon>rosids</taxon>
        <taxon>malvids</taxon>
        <taxon>Malvales</taxon>
        <taxon>Malvaceae</taxon>
        <taxon>Helicteroideae</taxon>
        <taxon>Durio</taxon>
    </lineage>
</organism>
<dbReference type="Pfam" id="PF02365">
    <property type="entry name" value="NAM"/>
    <property type="match status" value="1"/>
</dbReference>
<reference evidence="9" key="1">
    <citation type="submission" date="2025-08" db="UniProtKB">
        <authorList>
            <consortium name="RefSeq"/>
        </authorList>
    </citation>
    <scope>IDENTIFICATION</scope>
    <source>
        <tissue evidence="9">Fruit stalk</tissue>
    </source>
</reference>
<dbReference type="PROSITE" id="PS51005">
    <property type="entry name" value="NAC"/>
    <property type="match status" value="1"/>
</dbReference>
<gene>
    <name evidence="9" type="primary">LOC111280217</name>
</gene>
<keyword evidence="8" id="KW-1185">Reference proteome</keyword>
<dbReference type="AlphaFoldDB" id="A0A6P5X648"/>
<evidence type="ECO:0000313" key="9">
    <source>
        <dbReference type="RefSeq" id="XP_022723152.1"/>
    </source>
</evidence>
<dbReference type="RefSeq" id="XP_022723152.1">
    <property type="nucleotide sequence ID" value="XM_022867417.1"/>
</dbReference>
<protein>
    <submittedName>
        <fullName evidence="9">NAC transcription factor 32-like</fullName>
    </submittedName>
</protein>
<dbReference type="InterPro" id="IPR036093">
    <property type="entry name" value="NAC_dom_sf"/>
</dbReference>
<comment type="subcellular location">
    <subcellularLocation>
        <location evidence="1">Nucleus</location>
    </subcellularLocation>
</comment>
<evidence type="ECO:0000256" key="2">
    <source>
        <dbReference type="ARBA" id="ARBA00023015"/>
    </source>
</evidence>
<evidence type="ECO:0000256" key="5">
    <source>
        <dbReference type="ARBA" id="ARBA00023242"/>
    </source>
</evidence>
<proteinExistence type="predicted"/>
<evidence type="ECO:0000256" key="3">
    <source>
        <dbReference type="ARBA" id="ARBA00023125"/>
    </source>
</evidence>
<dbReference type="Proteomes" id="UP000515121">
    <property type="component" value="Unplaced"/>
</dbReference>
<dbReference type="PANTHER" id="PTHR31989">
    <property type="entry name" value="NAC DOMAIN-CONTAINING PROTEIN 82-RELATED"/>
    <property type="match status" value="1"/>
</dbReference>
<evidence type="ECO:0000256" key="6">
    <source>
        <dbReference type="SAM" id="MobiDB-lite"/>
    </source>
</evidence>
<dbReference type="Gene3D" id="2.170.150.80">
    <property type="entry name" value="NAC domain"/>
    <property type="match status" value="1"/>
</dbReference>
<keyword evidence="2" id="KW-0805">Transcription regulation</keyword>
<keyword evidence="4" id="KW-0804">Transcription</keyword>
<keyword evidence="3" id="KW-0238">DNA-binding</keyword>
<feature type="region of interest" description="Disordered" evidence="6">
    <location>
        <begin position="145"/>
        <end position="169"/>
    </location>
</feature>
<name>A0A6P5X648_DURZI</name>
<dbReference type="GO" id="GO:0005634">
    <property type="term" value="C:nucleus"/>
    <property type="evidence" value="ECO:0007669"/>
    <property type="project" value="UniProtKB-SubCell"/>
</dbReference>
<sequence>MLTLTFKPTNEEVFGYYLRPAIDGEPLCSKAVTELEIYGEDKEPWKIFDKDEKKSLWVFTNLKEKNKSRIDRTAGCGYWKARLNKKEVKDARGQQLGLDKYFFFTFKKDQSNEGNGHWIMHEYSLNDEGLNDYVICKIKNKNALGSDHQDQVEPSNKKRQTVEVSDEEM</sequence>
<accession>A0A6P5X648</accession>
<feature type="domain" description="NAC" evidence="7">
    <location>
        <begin position="1"/>
        <end position="141"/>
    </location>
</feature>
<dbReference type="OrthoDB" id="774757at2759"/>
<evidence type="ECO:0000256" key="1">
    <source>
        <dbReference type="ARBA" id="ARBA00004123"/>
    </source>
</evidence>
<keyword evidence="5" id="KW-0539">Nucleus</keyword>
<dbReference type="GO" id="GO:0006355">
    <property type="term" value="P:regulation of DNA-templated transcription"/>
    <property type="evidence" value="ECO:0007669"/>
    <property type="project" value="InterPro"/>
</dbReference>